<dbReference type="NCBIfam" id="TIGR00212">
    <property type="entry name" value="hemC"/>
    <property type="match status" value="1"/>
</dbReference>
<dbReference type="AlphaFoldDB" id="A0A6J4TLV9"/>
<evidence type="ECO:0000259" key="8">
    <source>
        <dbReference type="Pfam" id="PF01379"/>
    </source>
</evidence>
<evidence type="ECO:0000256" key="2">
    <source>
        <dbReference type="ARBA" id="ARBA00005638"/>
    </source>
</evidence>
<reference evidence="10" key="1">
    <citation type="submission" date="2020-02" db="EMBL/GenBank/DDBJ databases">
        <authorList>
            <person name="Meier V. D."/>
        </authorList>
    </citation>
    <scope>NUCLEOTIDE SEQUENCE</scope>
    <source>
        <strain evidence="10">AVDCRST_MAG79</strain>
    </source>
</reference>
<evidence type="ECO:0000256" key="1">
    <source>
        <dbReference type="ARBA" id="ARBA00002869"/>
    </source>
</evidence>
<evidence type="ECO:0000256" key="5">
    <source>
        <dbReference type="ARBA" id="ARBA00023244"/>
    </source>
</evidence>
<comment type="miscellaneous">
    <text evidence="7">The porphobilinogen subunits are added to the dipyrromethane group.</text>
</comment>
<comment type="cofactor">
    <cofactor evidence="7">
        <name>dipyrromethane</name>
        <dbReference type="ChEBI" id="CHEBI:60342"/>
    </cofactor>
    <text evidence="7">Binds 1 dipyrromethane group covalently.</text>
</comment>
<protein>
    <recommendedName>
        <fullName evidence="7">Porphobilinogen deaminase</fullName>
        <shortName evidence="7">PBG</shortName>
        <ecNumber evidence="7">2.5.1.61</ecNumber>
    </recommendedName>
    <alternativeName>
        <fullName evidence="7">Hydroxymethylbilane synthase</fullName>
        <shortName evidence="7">HMBS</shortName>
    </alternativeName>
    <alternativeName>
        <fullName evidence="7">Pre-uroporphyrinogen synthase</fullName>
    </alternativeName>
</protein>
<accession>A0A6J4TLV9</accession>
<evidence type="ECO:0000256" key="6">
    <source>
        <dbReference type="ARBA" id="ARBA00048169"/>
    </source>
</evidence>
<dbReference type="SUPFAM" id="SSF54782">
    <property type="entry name" value="Porphobilinogen deaminase (hydroxymethylbilane synthase), C-terminal domain"/>
    <property type="match status" value="1"/>
</dbReference>
<feature type="domain" description="Porphobilinogen deaminase C-terminal" evidence="9">
    <location>
        <begin position="221"/>
        <end position="286"/>
    </location>
</feature>
<dbReference type="PANTHER" id="PTHR11557:SF0">
    <property type="entry name" value="PORPHOBILINOGEN DEAMINASE"/>
    <property type="match status" value="1"/>
</dbReference>
<gene>
    <name evidence="7" type="primary">hemC</name>
    <name evidence="10" type="ORF">AVDCRST_MAG79-560</name>
</gene>
<feature type="modified residue" description="S-(dipyrrolylmethanemethyl)cysteine" evidence="7">
    <location>
        <position position="234"/>
    </location>
</feature>
<dbReference type="SUPFAM" id="SSF53850">
    <property type="entry name" value="Periplasmic binding protein-like II"/>
    <property type="match status" value="1"/>
</dbReference>
<evidence type="ECO:0000313" key="10">
    <source>
        <dbReference type="EMBL" id="CAA9526568.1"/>
    </source>
</evidence>
<evidence type="ECO:0000256" key="4">
    <source>
        <dbReference type="ARBA" id="ARBA00022679"/>
    </source>
</evidence>
<keyword evidence="5 7" id="KW-0627">Porphyrin biosynthesis</keyword>
<sequence>MTPVRIGTRGSRLALAQAGLVADGLRRLGRAAPIVPISTLGDRDRRRTFAEIGGRGVFVREIEQALLDGAVDVAVHSAKDLTDDEHPDLVFAACLERGDPRDAWCGPARSLDDVPAGARVGTSSLRRTAQLRGLRPDLEVEPIRGNVDTRLRKRSERGLHAVLLAACGLDRLGLEREVGFRFAVATMVPESGQGTIVVQTRRGEEHLVSELDHGPSQRSLLAERTCTRTLAGGCTVPVAAHAEPLADDRWRVRGFIGRVEGSGMLSECAEGDDPVALGSEVAGRLLERGGAELLGAIRA</sequence>
<dbReference type="GO" id="GO:0006782">
    <property type="term" value="P:protoporphyrinogen IX biosynthetic process"/>
    <property type="evidence" value="ECO:0007669"/>
    <property type="project" value="UniProtKB-UniRule"/>
</dbReference>
<dbReference type="HAMAP" id="MF_00260">
    <property type="entry name" value="Porphobil_deam"/>
    <property type="match status" value="1"/>
</dbReference>
<keyword evidence="4 7" id="KW-0808">Transferase</keyword>
<comment type="catalytic activity">
    <reaction evidence="6 7">
        <text>4 porphobilinogen + H2O = hydroxymethylbilane + 4 NH4(+)</text>
        <dbReference type="Rhea" id="RHEA:13185"/>
        <dbReference type="ChEBI" id="CHEBI:15377"/>
        <dbReference type="ChEBI" id="CHEBI:28938"/>
        <dbReference type="ChEBI" id="CHEBI:57845"/>
        <dbReference type="ChEBI" id="CHEBI:58126"/>
        <dbReference type="EC" id="2.5.1.61"/>
    </reaction>
</comment>
<dbReference type="GO" id="GO:0004418">
    <property type="term" value="F:hydroxymethylbilane synthase activity"/>
    <property type="evidence" value="ECO:0007669"/>
    <property type="project" value="UniProtKB-UniRule"/>
</dbReference>
<comment type="similarity">
    <text evidence="2 7">Belongs to the HMBS family.</text>
</comment>
<dbReference type="EMBL" id="CADCWC010000107">
    <property type="protein sequence ID" value="CAA9526568.1"/>
    <property type="molecule type" value="Genomic_DNA"/>
</dbReference>
<dbReference type="InterPro" id="IPR022417">
    <property type="entry name" value="Porphobilin_deaminase_N"/>
</dbReference>
<dbReference type="PRINTS" id="PR00151">
    <property type="entry name" value="PORPHBDMNASE"/>
</dbReference>
<evidence type="ECO:0000256" key="7">
    <source>
        <dbReference type="HAMAP-Rule" id="MF_00260"/>
    </source>
</evidence>
<comment type="subunit">
    <text evidence="3 7">Monomer.</text>
</comment>
<dbReference type="Gene3D" id="3.30.160.40">
    <property type="entry name" value="Porphobilinogen deaminase, C-terminal domain"/>
    <property type="match status" value="1"/>
</dbReference>
<evidence type="ECO:0000259" key="9">
    <source>
        <dbReference type="Pfam" id="PF03900"/>
    </source>
</evidence>
<dbReference type="Gene3D" id="3.40.190.10">
    <property type="entry name" value="Periplasmic binding protein-like II"/>
    <property type="match status" value="2"/>
</dbReference>
<dbReference type="Pfam" id="PF03900">
    <property type="entry name" value="Porphobil_deamC"/>
    <property type="match status" value="1"/>
</dbReference>
<dbReference type="InterPro" id="IPR036803">
    <property type="entry name" value="Porphobilinogen_deaminase_C_sf"/>
</dbReference>
<organism evidence="10">
    <name type="scientific">uncultured Thermoleophilia bacterium</name>
    <dbReference type="NCBI Taxonomy" id="1497501"/>
    <lineage>
        <taxon>Bacteria</taxon>
        <taxon>Bacillati</taxon>
        <taxon>Actinomycetota</taxon>
        <taxon>Thermoleophilia</taxon>
        <taxon>environmental samples</taxon>
    </lineage>
</organism>
<comment type="function">
    <text evidence="1 7">Tetrapolymerization of the monopyrrole PBG into the hydroxymethylbilane pre-uroporphyrinogen in several discrete steps.</text>
</comment>
<evidence type="ECO:0000256" key="3">
    <source>
        <dbReference type="ARBA" id="ARBA00011245"/>
    </source>
</evidence>
<name>A0A6J4TLV9_9ACTN</name>
<dbReference type="PANTHER" id="PTHR11557">
    <property type="entry name" value="PORPHOBILINOGEN DEAMINASE"/>
    <property type="match status" value="1"/>
</dbReference>
<dbReference type="EC" id="2.5.1.61" evidence="7"/>
<dbReference type="PIRSF" id="PIRSF001438">
    <property type="entry name" value="4pyrrol_synth_OHMeBilane_synth"/>
    <property type="match status" value="1"/>
</dbReference>
<dbReference type="InterPro" id="IPR022418">
    <property type="entry name" value="Porphobilinogen_deaminase_C"/>
</dbReference>
<dbReference type="FunFam" id="3.40.190.10:FF:000005">
    <property type="entry name" value="Porphobilinogen deaminase"/>
    <property type="match status" value="1"/>
</dbReference>
<dbReference type="InterPro" id="IPR000860">
    <property type="entry name" value="HemC"/>
</dbReference>
<dbReference type="GO" id="GO:0005737">
    <property type="term" value="C:cytoplasm"/>
    <property type="evidence" value="ECO:0007669"/>
    <property type="project" value="UniProtKB-UniRule"/>
</dbReference>
<feature type="domain" description="Porphobilinogen deaminase N-terminal" evidence="8">
    <location>
        <begin position="4"/>
        <end position="207"/>
    </location>
</feature>
<dbReference type="Pfam" id="PF01379">
    <property type="entry name" value="Porphobil_deam"/>
    <property type="match status" value="1"/>
</dbReference>
<proteinExistence type="inferred from homology"/>